<feature type="domain" description="Four-carbon acid sugar kinase N-terminal" evidence="13">
    <location>
        <begin position="3"/>
        <end position="228"/>
    </location>
</feature>
<comment type="similarity">
    <text evidence="1">Belongs to the four-carbon acid sugar kinase family.</text>
</comment>
<name>A0A368K2Q4_9HYPH</name>
<dbReference type="EMBL" id="QOZG01000009">
    <property type="protein sequence ID" value="RCS22260.1"/>
    <property type="molecule type" value="Genomic_DNA"/>
</dbReference>
<dbReference type="GO" id="GO:0005524">
    <property type="term" value="F:ATP binding"/>
    <property type="evidence" value="ECO:0007669"/>
    <property type="project" value="UniProtKB-KW"/>
</dbReference>
<gene>
    <name evidence="15" type="ORF">DUT91_19975</name>
</gene>
<dbReference type="EC" id="2.7.1.217" evidence="10"/>
<dbReference type="AlphaFoldDB" id="A0A368K2Q4"/>
<evidence type="ECO:0000256" key="12">
    <source>
        <dbReference type="ARBA" id="ARBA00041377"/>
    </source>
</evidence>
<accession>A0A368K2Q4</accession>
<evidence type="ECO:0000256" key="10">
    <source>
        <dbReference type="ARBA" id="ARBA00039095"/>
    </source>
</evidence>
<dbReference type="Pfam" id="PF07005">
    <property type="entry name" value="SBD_N"/>
    <property type="match status" value="1"/>
</dbReference>
<evidence type="ECO:0000256" key="8">
    <source>
        <dbReference type="ARBA" id="ARBA00036346"/>
    </source>
</evidence>
<evidence type="ECO:0000256" key="2">
    <source>
        <dbReference type="ARBA" id="ARBA00022679"/>
    </source>
</evidence>
<protein>
    <recommendedName>
        <fullName evidence="11">3-oxo-tetronate kinase</fullName>
        <ecNumber evidence="10">2.7.1.217</ecNumber>
    </recommendedName>
    <alternativeName>
        <fullName evidence="12">3-dehydrotetronate 4-kinase</fullName>
    </alternativeName>
</protein>
<evidence type="ECO:0000313" key="16">
    <source>
        <dbReference type="Proteomes" id="UP000253420"/>
    </source>
</evidence>
<dbReference type="RefSeq" id="WP_114442255.1">
    <property type="nucleotide sequence ID" value="NZ_QOZG01000009.1"/>
</dbReference>
<dbReference type="Proteomes" id="UP000253420">
    <property type="component" value="Unassembled WGS sequence"/>
</dbReference>
<keyword evidence="2" id="KW-0808">Transferase</keyword>
<dbReference type="Pfam" id="PF17042">
    <property type="entry name" value="NBD_C"/>
    <property type="match status" value="1"/>
</dbReference>
<comment type="catalytic activity">
    <reaction evidence="7">
        <text>3-dehydro-L-erythronate + ATP = 3-dehydro-4-O-phospho-L-erythronate + ADP + H(+)</text>
        <dbReference type="Rhea" id="RHEA:52552"/>
        <dbReference type="ChEBI" id="CHEBI:15378"/>
        <dbReference type="ChEBI" id="CHEBI:30616"/>
        <dbReference type="ChEBI" id="CHEBI:136592"/>
        <dbReference type="ChEBI" id="CHEBI:136670"/>
        <dbReference type="ChEBI" id="CHEBI:456216"/>
        <dbReference type="EC" id="2.7.1.217"/>
    </reaction>
</comment>
<evidence type="ECO:0000256" key="6">
    <source>
        <dbReference type="ARBA" id="ARBA00023277"/>
    </source>
</evidence>
<evidence type="ECO:0000256" key="7">
    <source>
        <dbReference type="ARBA" id="ARBA00035898"/>
    </source>
</evidence>
<dbReference type="OrthoDB" id="191465at2"/>
<evidence type="ECO:0000256" key="4">
    <source>
        <dbReference type="ARBA" id="ARBA00022777"/>
    </source>
</evidence>
<evidence type="ECO:0000313" key="15">
    <source>
        <dbReference type="EMBL" id="RCS22260.1"/>
    </source>
</evidence>
<dbReference type="Gene3D" id="3.40.980.20">
    <property type="entry name" value="Four-carbon acid sugar kinase, nucleotide binding domain"/>
    <property type="match status" value="1"/>
</dbReference>
<evidence type="ECO:0000256" key="1">
    <source>
        <dbReference type="ARBA" id="ARBA00005715"/>
    </source>
</evidence>
<comment type="caution">
    <text evidence="15">The sequence shown here is derived from an EMBL/GenBank/DDBJ whole genome shotgun (WGS) entry which is preliminary data.</text>
</comment>
<feature type="domain" description="Four-carbon acid sugar kinase nucleotide binding" evidence="14">
    <location>
        <begin position="256"/>
        <end position="413"/>
    </location>
</feature>
<keyword evidence="4 15" id="KW-0418">Kinase</keyword>
<organism evidence="15 16">
    <name type="scientific">Phyllobacterium salinisoli</name>
    <dbReference type="NCBI Taxonomy" id="1899321"/>
    <lineage>
        <taxon>Bacteria</taxon>
        <taxon>Pseudomonadati</taxon>
        <taxon>Pseudomonadota</taxon>
        <taxon>Alphaproteobacteria</taxon>
        <taxon>Hyphomicrobiales</taxon>
        <taxon>Phyllobacteriaceae</taxon>
        <taxon>Phyllobacterium</taxon>
    </lineage>
</organism>
<keyword evidence="16" id="KW-1185">Reference proteome</keyword>
<keyword evidence="6" id="KW-0119">Carbohydrate metabolism</keyword>
<dbReference type="InterPro" id="IPR010737">
    <property type="entry name" value="4-carb_acid_sugar_kinase_N"/>
</dbReference>
<evidence type="ECO:0000256" key="3">
    <source>
        <dbReference type="ARBA" id="ARBA00022741"/>
    </source>
</evidence>
<evidence type="ECO:0000256" key="11">
    <source>
        <dbReference type="ARBA" id="ARBA00039461"/>
    </source>
</evidence>
<dbReference type="InterPro" id="IPR031475">
    <property type="entry name" value="NBD_C"/>
</dbReference>
<comment type="catalytic activity">
    <reaction evidence="8">
        <text>3-dehydro-D-erythronate + ATP = 3-dehydro-4-O-phospho-D-erythronate + ADP + H(+)</text>
        <dbReference type="Rhea" id="RHEA:52556"/>
        <dbReference type="ChEBI" id="CHEBI:15378"/>
        <dbReference type="ChEBI" id="CHEBI:30616"/>
        <dbReference type="ChEBI" id="CHEBI:57958"/>
        <dbReference type="ChEBI" id="CHEBI:136593"/>
        <dbReference type="ChEBI" id="CHEBI:456216"/>
        <dbReference type="EC" id="2.7.1.217"/>
    </reaction>
</comment>
<dbReference type="InterPro" id="IPR037051">
    <property type="entry name" value="4-carb_acid_sugar_kinase_N_sf"/>
</dbReference>
<dbReference type="InterPro" id="IPR050007">
    <property type="entry name" value="OtnK"/>
</dbReference>
<evidence type="ECO:0000256" key="5">
    <source>
        <dbReference type="ARBA" id="ARBA00022840"/>
    </source>
</evidence>
<dbReference type="NCBIfam" id="NF043035">
    <property type="entry name" value="OxoTetrKin"/>
    <property type="match status" value="1"/>
</dbReference>
<dbReference type="SUPFAM" id="SSF142764">
    <property type="entry name" value="YgbK-like"/>
    <property type="match status" value="1"/>
</dbReference>
<dbReference type="GO" id="GO:0016301">
    <property type="term" value="F:kinase activity"/>
    <property type="evidence" value="ECO:0007669"/>
    <property type="project" value="UniProtKB-KW"/>
</dbReference>
<reference evidence="15 16" key="1">
    <citation type="submission" date="2018-07" db="EMBL/GenBank/DDBJ databases">
        <title>The draft genome of Phyllobacterium salinisoli.</title>
        <authorList>
            <person name="Liu L."/>
            <person name="Li L."/>
            <person name="Zhang X."/>
            <person name="Liang L."/>
        </authorList>
    </citation>
    <scope>NUCLEOTIDE SEQUENCE [LARGE SCALE GENOMIC DNA]</scope>
    <source>
        <strain evidence="15 16">LLAN61</strain>
    </source>
</reference>
<keyword evidence="5" id="KW-0067">ATP-binding</keyword>
<sequence length="421" mass="43611">MFLGAVADDLTGATDLALTLSREGMRTVQVVGVPPADFDLGDAEAVVVALKSRTIPAVEAINLSLDAARALLNAGAEQIIFKYCSTFDSTPQGNIGPVAEALADLLDAPLALACPAFPANGRTVYQGHLFVGPMLLSDSPMKDHPLTPMTDANLVRVLQRQTTSQVGLVPFTAVDEGSDAIAGAFDEARAKGDRFVIVDAITDAHLRAIGRAARDMKLITGGSGIAIGLPENFRRAGKLAAKSADAAFDAPVGRAAILAGSCSAATRRQIGVAIAAGIPALKIDPIAIAEGRTTAAGVADWLASVNHPTPLAYSSAEPDEVRAAQEKLGRDRAGELVEHLLAETAMALHRNGFSRLVVAGGETSGAVVNGLGIAALRIGPEIDPGVPWTRSLNAHPAIALALKSGNFGTDDFFLKAWDLLR</sequence>
<evidence type="ECO:0000256" key="9">
    <source>
        <dbReference type="ARBA" id="ARBA00037335"/>
    </source>
</evidence>
<proteinExistence type="inferred from homology"/>
<dbReference type="InterPro" id="IPR042213">
    <property type="entry name" value="NBD_C_sf"/>
</dbReference>
<keyword evidence="3" id="KW-0547">Nucleotide-binding</keyword>
<evidence type="ECO:0000259" key="14">
    <source>
        <dbReference type="Pfam" id="PF17042"/>
    </source>
</evidence>
<evidence type="ECO:0000259" key="13">
    <source>
        <dbReference type="Pfam" id="PF07005"/>
    </source>
</evidence>
<comment type="function">
    <text evidence="9">Catalyzes the ATP-dependent phosphorylation of 3-oxo-tetronate to 3-oxo-tetronate 4-phosphate.</text>
</comment>
<dbReference type="Gene3D" id="3.40.50.10840">
    <property type="entry name" value="Putative sugar-binding, N-terminal domain"/>
    <property type="match status" value="1"/>
</dbReference>